<name>A0ABD5VIB6_9EURY</name>
<dbReference type="Proteomes" id="UP001596395">
    <property type="component" value="Unassembled WGS sequence"/>
</dbReference>
<evidence type="ECO:0000313" key="3">
    <source>
        <dbReference type="Proteomes" id="UP001596395"/>
    </source>
</evidence>
<dbReference type="Pfam" id="PF01909">
    <property type="entry name" value="NTP_transf_2"/>
    <property type="match status" value="1"/>
</dbReference>
<dbReference type="AlphaFoldDB" id="A0ABD5VIB6"/>
<dbReference type="InterPro" id="IPR036390">
    <property type="entry name" value="WH_DNA-bd_sf"/>
</dbReference>
<dbReference type="EMBL" id="JBHSXN010000004">
    <property type="protein sequence ID" value="MFC6954801.1"/>
    <property type="molecule type" value="Genomic_DNA"/>
</dbReference>
<organism evidence="2 3">
    <name type="scientific">Halorubellus litoreus</name>
    <dbReference type="NCBI Taxonomy" id="755308"/>
    <lineage>
        <taxon>Archaea</taxon>
        <taxon>Methanobacteriati</taxon>
        <taxon>Methanobacteriota</taxon>
        <taxon>Stenosarchaea group</taxon>
        <taxon>Halobacteria</taxon>
        <taxon>Halobacteriales</taxon>
        <taxon>Halorubellaceae</taxon>
        <taxon>Halorubellus</taxon>
    </lineage>
</organism>
<evidence type="ECO:0000313" key="2">
    <source>
        <dbReference type="EMBL" id="MFC6954801.1"/>
    </source>
</evidence>
<dbReference type="CDD" id="cd05403">
    <property type="entry name" value="NT_KNTase_like"/>
    <property type="match status" value="1"/>
</dbReference>
<dbReference type="SUPFAM" id="SSF46785">
    <property type="entry name" value="Winged helix' DNA-binding domain"/>
    <property type="match status" value="1"/>
</dbReference>
<protein>
    <submittedName>
        <fullName evidence="2">Nucleotidyltransferase domain-containing protein</fullName>
    </submittedName>
</protein>
<sequence length="231" mass="26263">MQTKARLLLELPFPEERVFRYQAMQDILHHLVNNPTEWFTQKELAGMTGADISSVSRAVDLIEKLGVLEIKEGVPTRIRISQDHLEREDPLFSVPQEEFRAPLQAFLDELESEIGEADEIAELLGVVLFGSVARGTADRSSDIDLLLVVDGDLTLARRLGTKTARELEDRKFEGERYEFEVLVETPDSALSHGDQLRELFRDGIVLKRTDGLKQVRDGLFFEEQEHEEEGS</sequence>
<dbReference type="SUPFAM" id="SSF81301">
    <property type="entry name" value="Nucleotidyltransferase"/>
    <property type="match status" value="1"/>
</dbReference>
<proteinExistence type="predicted"/>
<feature type="domain" description="Polymerase nucleotidyl transferase" evidence="1">
    <location>
        <begin position="123"/>
        <end position="165"/>
    </location>
</feature>
<keyword evidence="3" id="KW-1185">Reference proteome</keyword>
<dbReference type="Gene3D" id="3.30.460.10">
    <property type="entry name" value="Beta Polymerase, domain 2"/>
    <property type="match status" value="1"/>
</dbReference>
<comment type="caution">
    <text evidence="2">The sequence shown here is derived from an EMBL/GenBank/DDBJ whole genome shotgun (WGS) entry which is preliminary data.</text>
</comment>
<gene>
    <name evidence="2" type="ORF">ACFQGB_18190</name>
</gene>
<accession>A0ABD5VIB6</accession>
<dbReference type="InterPro" id="IPR002934">
    <property type="entry name" value="Polymerase_NTP_transf_dom"/>
</dbReference>
<dbReference type="RefSeq" id="WP_336351744.1">
    <property type="nucleotide sequence ID" value="NZ_JAZAQL010000004.1"/>
</dbReference>
<dbReference type="InterPro" id="IPR043519">
    <property type="entry name" value="NT_sf"/>
</dbReference>
<evidence type="ECO:0000259" key="1">
    <source>
        <dbReference type="Pfam" id="PF01909"/>
    </source>
</evidence>
<reference evidence="2 3" key="1">
    <citation type="journal article" date="2019" name="Int. J. Syst. Evol. Microbiol.">
        <title>The Global Catalogue of Microorganisms (GCM) 10K type strain sequencing project: providing services to taxonomists for standard genome sequencing and annotation.</title>
        <authorList>
            <consortium name="The Broad Institute Genomics Platform"/>
            <consortium name="The Broad Institute Genome Sequencing Center for Infectious Disease"/>
            <person name="Wu L."/>
            <person name="Ma J."/>
        </authorList>
    </citation>
    <scope>NUCLEOTIDE SEQUENCE [LARGE SCALE GENOMIC DNA]</scope>
    <source>
        <strain evidence="2 3">GX26</strain>
    </source>
</reference>